<name>A0A4R1L0H5_9PAST</name>
<keyword evidence="12" id="KW-1185">Reference proteome</keyword>
<dbReference type="NCBIfam" id="TIGR00217">
    <property type="entry name" value="malQ"/>
    <property type="match status" value="1"/>
</dbReference>
<dbReference type="Pfam" id="PF02446">
    <property type="entry name" value="Glyco_hydro_77"/>
    <property type="match status" value="1"/>
</dbReference>
<evidence type="ECO:0000313" key="11">
    <source>
        <dbReference type="EMBL" id="TCK70323.1"/>
    </source>
</evidence>
<comment type="similarity">
    <text evidence="2 10">Belongs to the disproportionating enzyme family.</text>
</comment>
<keyword evidence="7 10" id="KW-0119">Carbohydrate metabolism</keyword>
<keyword evidence="5 10" id="KW-0328">Glycosyltransferase</keyword>
<organism evidence="11 12">
    <name type="scientific">Lonepinella koalarum</name>
    <dbReference type="NCBI Taxonomy" id="53417"/>
    <lineage>
        <taxon>Bacteria</taxon>
        <taxon>Pseudomonadati</taxon>
        <taxon>Pseudomonadota</taxon>
        <taxon>Gammaproteobacteria</taxon>
        <taxon>Pasteurellales</taxon>
        <taxon>Pasteurellaceae</taxon>
        <taxon>Lonepinella</taxon>
    </lineage>
</organism>
<evidence type="ECO:0000256" key="10">
    <source>
        <dbReference type="RuleBase" id="RU361207"/>
    </source>
</evidence>
<dbReference type="GO" id="GO:0005975">
    <property type="term" value="P:carbohydrate metabolic process"/>
    <property type="evidence" value="ECO:0007669"/>
    <property type="project" value="InterPro"/>
</dbReference>
<dbReference type="GO" id="GO:0004134">
    <property type="term" value="F:4-alpha-glucanotransferase activity"/>
    <property type="evidence" value="ECO:0007669"/>
    <property type="project" value="UniProtKB-EC"/>
</dbReference>
<proteinExistence type="inferred from homology"/>
<accession>A0A4R1L0H5</accession>
<comment type="caution">
    <text evidence="11">The sequence shown here is derived from an EMBL/GenBank/DDBJ whole genome shotgun (WGS) entry which is preliminary data.</text>
</comment>
<dbReference type="EMBL" id="SMGJ01000002">
    <property type="protein sequence ID" value="TCK70323.1"/>
    <property type="molecule type" value="Genomic_DNA"/>
</dbReference>
<dbReference type="InterPro" id="IPR017853">
    <property type="entry name" value="GH"/>
</dbReference>
<evidence type="ECO:0000256" key="6">
    <source>
        <dbReference type="ARBA" id="ARBA00022679"/>
    </source>
</evidence>
<dbReference type="EC" id="2.4.1.25" evidence="3 10"/>
<dbReference type="PANTHER" id="PTHR32438">
    <property type="entry name" value="4-ALPHA-GLUCANOTRANSFERASE DPE1, CHLOROPLASTIC/AMYLOPLASTIC"/>
    <property type="match status" value="1"/>
</dbReference>
<evidence type="ECO:0000256" key="4">
    <source>
        <dbReference type="ARBA" id="ARBA00020295"/>
    </source>
</evidence>
<evidence type="ECO:0000256" key="2">
    <source>
        <dbReference type="ARBA" id="ARBA00005684"/>
    </source>
</evidence>
<evidence type="ECO:0000256" key="5">
    <source>
        <dbReference type="ARBA" id="ARBA00022676"/>
    </source>
</evidence>
<dbReference type="Proteomes" id="UP000295496">
    <property type="component" value="Unassembled WGS sequence"/>
</dbReference>
<evidence type="ECO:0000256" key="1">
    <source>
        <dbReference type="ARBA" id="ARBA00000439"/>
    </source>
</evidence>
<dbReference type="InterPro" id="IPR003385">
    <property type="entry name" value="Glyco_hydro_77"/>
</dbReference>
<evidence type="ECO:0000256" key="3">
    <source>
        <dbReference type="ARBA" id="ARBA00012560"/>
    </source>
</evidence>
<dbReference type="AlphaFoldDB" id="A0A4R1L0H5"/>
<evidence type="ECO:0000256" key="7">
    <source>
        <dbReference type="ARBA" id="ARBA00023277"/>
    </source>
</evidence>
<keyword evidence="6 10" id="KW-0808">Transferase</keyword>
<comment type="catalytic activity">
    <reaction evidence="1 10">
        <text>Transfers a segment of a (1-&gt;4)-alpha-D-glucan to a new position in an acceptor, which may be glucose or a (1-&gt;4)-alpha-D-glucan.</text>
        <dbReference type="EC" id="2.4.1.25"/>
    </reaction>
</comment>
<dbReference type="SUPFAM" id="SSF51445">
    <property type="entry name" value="(Trans)glycosidases"/>
    <property type="match status" value="1"/>
</dbReference>
<dbReference type="PANTHER" id="PTHR32438:SF5">
    <property type="entry name" value="4-ALPHA-GLUCANOTRANSFERASE DPE1, CHLOROPLASTIC_AMYLOPLASTIC"/>
    <property type="match status" value="1"/>
</dbReference>
<dbReference type="Gene3D" id="3.20.20.80">
    <property type="entry name" value="Glycosidases"/>
    <property type="match status" value="1"/>
</dbReference>
<dbReference type="RefSeq" id="WP_132300397.1">
    <property type="nucleotide sequence ID" value="NZ_CP170642.1"/>
</dbReference>
<evidence type="ECO:0000313" key="12">
    <source>
        <dbReference type="Proteomes" id="UP000295496"/>
    </source>
</evidence>
<protein>
    <recommendedName>
        <fullName evidence="4 10">4-alpha-glucanotransferase</fullName>
        <ecNumber evidence="3 10">2.4.1.25</ecNumber>
    </recommendedName>
    <alternativeName>
        <fullName evidence="8 10">Amylomaltase</fullName>
    </alternativeName>
    <alternativeName>
        <fullName evidence="9 10">Disproportionating enzyme</fullName>
    </alternativeName>
</protein>
<sequence>MNLTEQQRCTEQKAEKLGICLSHYDIDGHFITVSAETLDYFTALLSTENSQSNDHFDDVFVINAEQATNYSFSSFFLSVTTCRLTNEQDEILLEQQSQQQISLPALPVGYYQLTLSDQNQQRKIRLLVQPKTTFQSPLLEQQKAWGINVQLYSLRSERNWGIGDFADLTYLVQHAVQFGADFIGINPLHKMYAAVPDWASPYSATSRRWLNPIYLAVDWLPEYKLAKSVQTWFVQQQDEMTRLRQQPQVDYQAISRLKFTALEQLFAFSQRSKTAKIITRRQAFLDFVKQQGDNLLNQALFDVLDGIEHPTHQAEEKNIGWLGWRKEWQQLSDKNRNALIKKYQNQIEFYMWLQWLTEQQLAEVKIVAQKVGLQLGIYGDLAVQSSRGSADVWSDPELYCVNASIGAPPDPLGPIGQNWNLPPYNPTVLKARGFQPFIEMLRANMQHFGVLRIDHVMGLFRLWLIPENKTAVNGVYVFYPFAELMAILAIESQRNQCVIVGEDLGTVADEVRSTLNQFLIYSYFVLYFSQANGEFPPAEKFPTQAFATIGTHDVPSLRSFWHCKDLALFEQLGVLQGDFLQQKYQQRVEDKQALLNSLHRDHYLPDDYDGDALSMAMHDHLNFVIHRYLACSQSRLIGVQLENLIDQEVSFNLPGTSTEYPNWQIKLAMPLEQIFSDPRIQALLNEINHNRKSL</sequence>
<evidence type="ECO:0000256" key="8">
    <source>
        <dbReference type="ARBA" id="ARBA00031423"/>
    </source>
</evidence>
<evidence type="ECO:0000256" key="9">
    <source>
        <dbReference type="ARBA" id="ARBA00031501"/>
    </source>
</evidence>
<reference evidence="11 12" key="1">
    <citation type="submission" date="2019-03" db="EMBL/GenBank/DDBJ databases">
        <title>Genomic Encyclopedia of Type Strains, Phase IV (KMG-IV): sequencing the most valuable type-strain genomes for metagenomic binning, comparative biology and taxonomic classification.</title>
        <authorList>
            <person name="Goeker M."/>
        </authorList>
    </citation>
    <scope>NUCLEOTIDE SEQUENCE [LARGE SCALE GENOMIC DNA]</scope>
    <source>
        <strain evidence="11 12">DSM 10053</strain>
    </source>
</reference>
<gene>
    <name evidence="11" type="ORF">EV692_0586</name>
</gene>